<comment type="caution">
    <text evidence="1">The sequence shown here is derived from an EMBL/GenBank/DDBJ whole genome shotgun (WGS) entry which is preliminary data.</text>
</comment>
<name>A0A133S163_STRMT</name>
<organism evidence="1">
    <name type="scientific">Streptococcus mitis</name>
    <dbReference type="NCBI Taxonomy" id="28037"/>
    <lineage>
        <taxon>Bacteria</taxon>
        <taxon>Bacillati</taxon>
        <taxon>Bacillota</taxon>
        <taxon>Bacilli</taxon>
        <taxon>Lactobacillales</taxon>
        <taxon>Streptococcaceae</taxon>
        <taxon>Streptococcus</taxon>
        <taxon>Streptococcus mitis group</taxon>
    </lineage>
</organism>
<accession>A0A133S163</accession>
<evidence type="ECO:0000313" key="1">
    <source>
        <dbReference type="EMBL" id="KXA61974.1"/>
    </source>
</evidence>
<reference evidence="1" key="1">
    <citation type="submission" date="2016-01" db="EMBL/GenBank/DDBJ databases">
        <authorList>
            <person name="Oliw E.H."/>
        </authorList>
    </citation>
    <scope>NUCLEOTIDE SEQUENCE [LARGE SCALE GENOMIC DNA]</scope>
    <source>
        <strain evidence="1">CMW7705B</strain>
    </source>
</reference>
<sequence length="39" mass="4480">MVKIIAFNRFLCTFAGGYDILKSWNSVEGQFTISIFKYA</sequence>
<dbReference type="EMBL" id="LRQR01000029">
    <property type="protein sequence ID" value="KXA61974.1"/>
    <property type="molecule type" value="Genomic_DNA"/>
</dbReference>
<gene>
    <name evidence="1" type="ORF">HMPREF3228_00487</name>
</gene>
<protein>
    <submittedName>
        <fullName evidence="1">Uncharacterized protein</fullName>
    </submittedName>
</protein>
<dbReference type="PATRIC" id="fig|28037.231.peg.485"/>
<dbReference type="AlphaFoldDB" id="A0A133S163"/>
<dbReference type="Proteomes" id="UP000070065">
    <property type="component" value="Unassembled WGS sequence"/>
</dbReference>
<proteinExistence type="predicted"/>